<evidence type="ECO:0000313" key="4">
    <source>
        <dbReference type="EMBL" id="MBC2769948.1"/>
    </source>
</evidence>
<evidence type="ECO:0000256" key="2">
    <source>
        <dbReference type="ARBA" id="ARBA00022801"/>
    </source>
</evidence>
<comment type="similarity">
    <text evidence="1">Belongs to the thioesterase PaaI family.</text>
</comment>
<evidence type="ECO:0000256" key="1">
    <source>
        <dbReference type="ARBA" id="ARBA00008324"/>
    </source>
</evidence>
<dbReference type="Pfam" id="PF03061">
    <property type="entry name" value="4HBT"/>
    <property type="match status" value="1"/>
</dbReference>
<dbReference type="InterPro" id="IPR039298">
    <property type="entry name" value="ACOT13"/>
</dbReference>
<keyword evidence="2" id="KW-0378">Hydrolase</keyword>
<gene>
    <name evidence="4" type="ORF">GTU67_08495</name>
</gene>
<protein>
    <submittedName>
        <fullName evidence="4">PaaI family thioesterase</fullName>
    </submittedName>
</protein>
<dbReference type="CDD" id="cd03443">
    <property type="entry name" value="PaaI_thioesterase"/>
    <property type="match status" value="1"/>
</dbReference>
<comment type="caution">
    <text evidence="4">The sequence shown here is derived from an EMBL/GenBank/DDBJ whole genome shotgun (WGS) entry which is preliminary data.</text>
</comment>
<evidence type="ECO:0000313" key="5">
    <source>
        <dbReference type="Proteomes" id="UP000545386"/>
    </source>
</evidence>
<sequence>MSQMAELGTHLTGLEQLKTMAERDIRCGLGETLDIKMTEAHDGRVVFEGTPDVHLYNPNAVVHGGFIASMLDFACGYVALSKVDPGYTIATVEIKISYHRAITKDTGPIRAIGSVVSGGRRMIFTEAKLVDANNKLLASATSSVMVLPITQEPAAEKTS</sequence>
<accession>A0A842HQP7</accession>
<dbReference type="AlphaFoldDB" id="A0A842HQP7"/>
<dbReference type="InterPro" id="IPR029069">
    <property type="entry name" value="HotDog_dom_sf"/>
</dbReference>
<dbReference type="Gene3D" id="3.10.129.10">
    <property type="entry name" value="Hotdog Thioesterase"/>
    <property type="match status" value="1"/>
</dbReference>
<keyword evidence="5" id="KW-1185">Reference proteome</keyword>
<dbReference type="GO" id="GO:0047617">
    <property type="term" value="F:fatty acyl-CoA hydrolase activity"/>
    <property type="evidence" value="ECO:0007669"/>
    <property type="project" value="InterPro"/>
</dbReference>
<dbReference type="InterPro" id="IPR006683">
    <property type="entry name" value="Thioestr_dom"/>
</dbReference>
<proteinExistence type="inferred from homology"/>
<evidence type="ECO:0000259" key="3">
    <source>
        <dbReference type="Pfam" id="PF03061"/>
    </source>
</evidence>
<name>A0A842HQP7_9BURK</name>
<dbReference type="PANTHER" id="PTHR21660:SF1">
    <property type="entry name" value="ACYL-COENZYME A THIOESTERASE 13"/>
    <property type="match status" value="1"/>
</dbReference>
<organism evidence="4 5">
    <name type="scientific">Pusillimonas minor</name>
    <dbReference type="NCBI Taxonomy" id="2697024"/>
    <lineage>
        <taxon>Bacteria</taxon>
        <taxon>Pseudomonadati</taxon>
        <taxon>Pseudomonadota</taxon>
        <taxon>Betaproteobacteria</taxon>
        <taxon>Burkholderiales</taxon>
        <taxon>Alcaligenaceae</taxon>
        <taxon>Pusillimonas</taxon>
    </lineage>
</organism>
<dbReference type="RefSeq" id="WP_185779660.1">
    <property type="nucleotide sequence ID" value="NZ_JACJUU010000005.1"/>
</dbReference>
<dbReference type="PANTHER" id="PTHR21660">
    <property type="entry name" value="THIOESTERASE SUPERFAMILY MEMBER-RELATED"/>
    <property type="match status" value="1"/>
</dbReference>
<dbReference type="InterPro" id="IPR003736">
    <property type="entry name" value="PAAI_dom"/>
</dbReference>
<dbReference type="SUPFAM" id="SSF54637">
    <property type="entry name" value="Thioesterase/thiol ester dehydrase-isomerase"/>
    <property type="match status" value="1"/>
</dbReference>
<dbReference type="EMBL" id="JACJUU010000005">
    <property type="protein sequence ID" value="MBC2769948.1"/>
    <property type="molecule type" value="Genomic_DNA"/>
</dbReference>
<reference evidence="4 5" key="1">
    <citation type="submission" date="2020-08" db="EMBL/GenBank/DDBJ databases">
        <title>Paraeoetvoesia sp. YC-7-48 draft genome sequence.</title>
        <authorList>
            <person name="Yao L."/>
        </authorList>
    </citation>
    <scope>NUCLEOTIDE SEQUENCE [LARGE SCALE GENOMIC DNA]</scope>
    <source>
        <strain evidence="5">YC-7-48</strain>
    </source>
</reference>
<dbReference type="NCBIfam" id="TIGR00369">
    <property type="entry name" value="unchar_dom_1"/>
    <property type="match status" value="1"/>
</dbReference>
<feature type="domain" description="Thioesterase" evidence="3">
    <location>
        <begin position="61"/>
        <end position="137"/>
    </location>
</feature>
<dbReference type="Proteomes" id="UP000545386">
    <property type="component" value="Unassembled WGS sequence"/>
</dbReference>